<evidence type="ECO:0000313" key="2">
    <source>
        <dbReference type="EMBL" id="CDZ92429.1"/>
    </source>
</evidence>
<dbReference type="EMBL" id="CCSD01000111">
    <property type="protein sequence ID" value="CDZ92429.1"/>
    <property type="molecule type" value="Genomic_DNA"/>
</dbReference>
<evidence type="ECO:0000313" key="3">
    <source>
        <dbReference type="Proteomes" id="UP000042997"/>
    </source>
</evidence>
<gene>
    <name evidence="2" type="ORF">RHRU231_950079</name>
</gene>
<feature type="transmembrane region" description="Helical" evidence="1">
    <location>
        <begin position="66"/>
        <end position="84"/>
    </location>
</feature>
<protein>
    <recommendedName>
        <fullName evidence="4">Integral membrane protein</fullName>
    </recommendedName>
</protein>
<feature type="transmembrane region" description="Helical" evidence="1">
    <location>
        <begin position="165"/>
        <end position="191"/>
    </location>
</feature>
<reference evidence="2 3" key="1">
    <citation type="journal article" date="2014" name="Genome Announc.">
        <title>Draft Genome Sequence of Propane- and Butane-Oxidizing Actinobacterium Rhodococcus ruber IEGM 231.</title>
        <authorList>
            <person name="Ivshina I.B."/>
            <person name="Kuyukina M.S."/>
            <person name="Krivoruchko A.V."/>
            <person name="Barbe V."/>
            <person name="Fischer C."/>
        </authorList>
    </citation>
    <scope>NUCLEOTIDE SEQUENCE [LARGE SCALE GENOMIC DNA]</scope>
</reference>
<feature type="transmembrane region" description="Helical" evidence="1">
    <location>
        <begin position="136"/>
        <end position="159"/>
    </location>
</feature>
<name>A0A098BUL9_9NOCA</name>
<organism evidence="2 3">
    <name type="scientific">Rhodococcus ruber</name>
    <dbReference type="NCBI Taxonomy" id="1830"/>
    <lineage>
        <taxon>Bacteria</taxon>
        <taxon>Bacillati</taxon>
        <taxon>Actinomycetota</taxon>
        <taxon>Actinomycetes</taxon>
        <taxon>Mycobacteriales</taxon>
        <taxon>Nocardiaceae</taxon>
        <taxon>Rhodococcus</taxon>
    </lineage>
</organism>
<dbReference type="Proteomes" id="UP000042997">
    <property type="component" value="Unassembled WGS sequence"/>
</dbReference>
<dbReference type="AlphaFoldDB" id="A0A098BUL9"/>
<dbReference type="OrthoDB" id="7188487at2"/>
<keyword evidence="1" id="KW-1133">Transmembrane helix</keyword>
<accession>A0A098BUL9</accession>
<evidence type="ECO:0000256" key="1">
    <source>
        <dbReference type="SAM" id="Phobius"/>
    </source>
</evidence>
<evidence type="ECO:0008006" key="4">
    <source>
        <dbReference type="Google" id="ProtNLM"/>
    </source>
</evidence>
<dbReference type="eggNOG" id="ENOG5032W6J">
    <property type="taxonomic scope" value="Bacteria"/>
</dbReference>
<feature type="transmembrane region" description="Helical" evidence="1">
    <location>
        <begin position="20"/>
        <end position="45"/>
    </location>
</feature>
<keyword evidence="1" id="KW-0472">Membrane</keyword>
<dbReference type="RefSeq" id="WP_040275644.1">
    <property type="nucleotide sequence ID" value="NZ_JAGGMX010000001.1"/>
</dbReference>
<proteinExistence type="predicted"/>
<sequence length="207" mass="21935">MSLLRDWTVSATAGEFAGFLVPAVVGAVLFDSAAALPALMAAGVVEGSVLGWSQARVLRRRLPAMSVRRWVLGTGVAAACAYLLGMSPSTFHETWSAWPMALPIALGVVFGVALLASIGFAQWLELRRHVARAGRWIAWTAAAWLAGLTVFLLVCTPLWQPGQPWWLVAAIGVLCGLLMAFVTALVTGYGIRHLLAAKDPAASVART</sequence>
<keyword evidence="1" id="KW-0812">Transmembrane</keyword>
<feature type="transmembrane region" description="Helical" evidence="1">
    <location>
        <begin position="104"/>
        <end position="124"/>
    </location>
</feature>